<organism evidence="1 2">
    <name type="scientific">Seminavis robusta</name>
    <dbReference type="NCBI Taxonomy" id="568900"/>
    <lineage>
        <taxon>Eukaryota</taxon>
        <taxon>Sar</taxon>
        <taxon>Stramenopiles</taxon>
        <taxon>Ochrophyta</taxon>
        <taxon>Bacillariophyta</taxon>
        <taxon>Bacillariophyceae</taxon>
        <taxon>Bacillariophycidae</taxon>
        <taxon>Naviculales</taxon>
        <taxon>Naviculaceae</taxon>
        <taxon>Seminavis</taxon>
    </lineage>
</organism>
<accession>A0A9N8HZ60</accession>
<proteinExistence type="predicted"/>
<dbReference type="AlphaFoldDB" id="A0A9N8HZ60"/>
<reference evidence="1" key="1">
    <citation type="submission" date="2020-06" db="EMBL/GenBank/DDBJ databases">
        <authorList>
            <consortium name="Plant Systems Biology data submission"/>
        </authorList>
    </citation>
    <scope>NUCLEOTIDE SEQUENCE</scope>
    <source>
        <strain evidence="1">D6</strain>
    </source>
</reference>
<keyword evidence="2" id="KW-1185">Reference proteome</keyword>
<sequence length="167" mass="19304">MSSPPAKKSVSFGRTSIALYEEEEFRRPKWYTSSELLLIDLYNQKDLERHGLSRGLELVHDELFGRPMVEYQRQHAYAVLDLQDDQEGIRDEMALRLVSLDRSMASRRQALLRAEHDAMELKEEPAVVEKQRCYPIVDYSYKCPNNTPIPSIITVHKQQHVEGGMAA</sequence>
<protein>
    <submittedName>
        <fullName evidence="1">Uncharacterized protein</fullName>
    </submittedName>
</protein>
<evidence type="ECO:0000313" key="2">
    <source>
        <dbReference type="Proteomes" id="UP001153069"/>
    </source>
</evidence>
<name>A0A9N8HZ60_9STRA</name>
<comment type="caution">
    <text evidence="1">The sequence shown here is derived from an EMBL/GenBank/DDBJ whole genome shotgun (WGS) entry which is preliminary data.</text>
</comment>
<dbReference type="Proteomes" id="UP001153069">
    <property type="component" value="Unassembled WGS sequence"/>
</dbReference>
<evidence type="ECO:0000313" key="1">
    <source>
        <dbReference type="EMBL" id="CAB9528238.1"/>
    </source>
</evidence>
<gene>
    <name evidence="1" type="ORF">SEMRO_2178_G317860.1</name>
</gene>
<dbReference type="EMBL" id="CAICTM010002176">
    <property type="protein sequence ID" value="CAB9528238.1"/>
    <property type="molecule type" value="Genomic_DNA"/>
</dbReference>